<reference evidence="2 3" key="1">
    <citation type="submission" date="2018-12" db="EMBL/GenBank/DDBJ databases">
        <title>Venturia inaequalis Genome Resource.</title>
        <authorList>
            <person name="Lichtner F.J."/>
        </authorList>
    </citation>
    <scope>NUCLEOTIDE SEQUENCE [LARGE SCALE GENOMIC DNA]</scope>
    <source>
        <strain evidence="2 3">120213</strain>
    </source>
</reference>
<evidence type="ECO:0000256" key="1">
    <source>
        <dbReference type="SAM" id="Phobius"/>
    </source>
</evidence>
<evidence type="ECO:0000313" key="3">
    <source>
        <dbReference type="Proteomes" id="UP000447873"/>
    </source>
</evidence>
<gene>
    <name evidence="2" type="ORF">EG328_011489</name>
</gene>
<feature type="transmembrane region" description="Helical" evidence="1">
    <location>
        <begin position="46"/>
        <end position="63"/>
    </location>
</feature>
<organism evidence="2 3">
    <name type="scientific">Venturia inaequalis</name>
    <name type="common">Apple scab fungus</name>
    <dbReference type="NCBI Taxonomy" id="5025"/>
    <lineage>
        <taxon>Eukaryota</taxon>
        <taxon>Fungi</taxon>
        <taxon>Dikarya</taxon>
        <taxon>Ascomycota</taxon>
        <taxon>Pezizomycotina</taxon>
        <taxon>Dothideomycetes</taxon>
        <taxon>Pleosporomycetidae</taxon>
        <taxon>Venturiales</taxon>
        <taxon>Venturiaceae</taxon>
        <taxon>Venturia</taxon>
    </lineage>
</organism>
<protein>
    <submittedName>
        <fullName evidence="2">Uncharacterized protein</fullName>
    </submittedName>
</protein>
<keyword evidence="1" id="KW-0472">Membrane</keyword>
<evidence type="ECO:0000313" key="2">
    <source>
        <dbReference type="EMBL" id="KAE9981655.1"/>
    </source>
</evidence>
<comment type="caution">
    <text evidence="2">The sequence shown here is derived from an EMBL/GenBank/DDBJ whole genome shotgun (WGS) entry which is preliminary data.</text>
</comment>
<accession>A0A8H3Z101</accession>
<sequence>MFQGRNSLRKLHKQGLQSYKGCLCSPRSQRLIASFTKSRNPFPWRYVLPAAVGVAASSFAFIATSQKSPLLYPGDYRLRDMKPLVVSYYTNEPHNLSEVTDIPGFMAAMWVSERLNEYSQTKDGFTVKDDLLFDISSRLALLRHGGVEGSRQGKTECLRKFAESESSRLKNSSFGREICDLSLMSEDAKTAWVADSIGYFIFSESMDEPPPLSKLEDWTGQSIDRGHFEESKFMTVLNDVERVIIIEMYKEARKAYQNAKAREEMEAMGLPVAFAQDMKLTDAMMDVYWRLSRDKVLKGVVHVDDIGH</sequence>
<proteinExistence type="predicted"/>
<keyword evidence="1" id="KW-1133">Transmembrane helix</keyword>
<name>A0A8H3Z101_VENIN</name>
<dbReference type="Proteomes" id="UP000447873">
    <property type="component" value="Unassembled WGS sequence"/>
</dbReference>
<keyword evidence="1" id="KW-0812">Transmembrane</keyword>
<dbReference type="EMBL" id="WNWS01000086">
    <property type="protein sequence ID" value="KAE9981655.1"/>
    <property type="molecule type" value="Genomic_DNA"/>
</dbReference>
<dbReference type="AlphaFoldDB" id="A0A8H3Z101"/>